<dbReference type="EMBL" id="VTOU01000007">
    <property type="protein sequence ID" value="TZG24123.1"/>
    <property type="molecule type" value="Genomic_DNA"/>
</dbReference>
<sequence length="595" mass="65005">MRVRFWGTRGSLAKPGPSTLRYGGNTSCVEVVSPAGTRLVIDCGTGGHELGNAIMAEGKPSRGHMLISHTHWDHIQGIPFFTPFFVPGHEWDLYAPQGFQESLKDALAGQMEYTYFPITLDAFGGKLRYHNLGEGSFTIDDVTIHTRYLNHPALTVAFRLEAGGAVVVYACDHEPHSRDMADGEGDLCGEDLAHAEFMRGADLIIHDAQYIAPEFAAKRGWGHSTVEYALRVGRAAGARKLALTHHDPSRHDGAVDDVMAQLSTRTLPDDPELFAAAEGMVIDVAPARTPTLLRLGQEAPSAIREGAIATVPSMLLIAADPSIAERIGKAVADEPVHLSYAPIAEESVKLARRRVPSLLLAEAATPGIDDLVAKIVRDAGHDVPLVLVGGEGPPSGVAVDRLEEPWSVEYARTRIRTWLLRGEAHWERPPIPVDEADRMAALRALDILDTPQEERFDRHTRLAAALFRVPVSLISIIDSDRQWFKSCFGADMSETPRELSFCAHAVAARSMLVVPDTLKDARFRDHPMVQGGPRLRFYAGAPIYAPGGQPIGTLCIIDTRPRVMTEEEQSLLRDLAGMIESEMDMTRTVDIASAR</sequence>
<dbReference type="Pfam" id="PF01590">
    <property type="entry name" value="GAF"/>
    <property type="match status" value="1"/>
</dbReference>
<dbReference type="InterPro" id="IPR029016">
    <property type="entry name" value="GAF-like_dom_sf"/>
</dbReference>
<dbReference type="SMART" id="SM00849">
    <property type="entry name" value="Lactamase_B"/>
    <property type="match status" value="1"/>
</dbReference>
<accession>A0A5D9BXX8</accession>
<dbReference type="PANTHER" id="PTHR43102:SF2">
    <property type="entry name" value="GAF DOMAIN-CONTAINING PROTEIN"/>
    <property type="match status" value="1"/>
</dbReference>
<keyword evidence="4" id="KW-1185">Reference proteome</keyword>
<feature type="domain" description="GAF" evidence="1">
    <location>
        <begin position="451"/>
        <end position="593"/>
    </location>
</feature>
<proteinExistence type="predicted"/>
<dbReference type="SUPFAM" id="SSF55781">
    <property type="entry name" value="GAF domain-like"/>
    <property type="match status" value="1"/>
</dbReference>
<evidence type="ECO:0000259" key="2">
    <source>
        <dbReference type="SMART" id="SM00849"/>
    </source>
</evidence>
<name>A0A5D9BXX8_9SPHN</name>
<comment type="caution">
    <text evidence="3">The sequence shown here is derived from an EMBL/GenBank/DDBJ whole genome shotgun (WGS) entry which is preliminary data.</text>
</comment>
<dbReference type="Proteomes" id="UP000322077">
    <property type="component" value="Unassembled WGS sequence"/>
</dbReference>
<evidence type="ECO:0000259" key="1">
    <source>
        <dbReference type="SMART" id="SM00065"/>
    </source>
</evidence>
<dbReference type="InterPro" id="IPR001279">
    <property type="entry name" value="Metallo-B-lactamas"/>
</dbReference>
<dbReference type="PANTHER" id="PTHR43102">
    <property type="entry name" value="SLR1143 PROTEIN"/>
    <property type="match status" value="1"/>
</dbReference>
<dbReference type="CDD" id="cd07715">
    <property type="entry name" value="TaR3-like_MBL-fold"/>
    <property type="match status" value="1"/>
</dbReference>
<reference evidence="3 4" key="1">
    <citation type="submission" date="2019-08" db="EMBL/GenBank/DDBJ databases">
        <authorList>
            <person name="Wang G."/>
            <person name="Xu Z."/>
        </authorList>
    </citation>
    <scope>NUCLEOTIDE SEQUENCE [LARGE SCALE GENOMIC DNA]</scope>
    <source>
        <strain evidence="3 4">ZX</strain>
    </source>
</reference>
<evidence type="ECO:0000313" key="4">
    <source>
        <dbReference type="Proteomes" id="UP000322077"/>
    </source>
</evidence>
<dbReference type="InterPro" id="IPR003018">
    <property type="entry name" value="GAF"/>
</dbReference>
<dbReference type="SUPFAM" id="SSF56281">
    <property type="entry name" value="Metallo-hydrolase/oxidoreductase"/>
    <property type="match status" value="1"/>
</dbReference>
<dbReference type="Gene3D" id="3.60.15.10">
    <property type="entry name" value="Ribonuclease Z/Hydroxyacylglutathione hydrolase-like"/>
    <property type="match status" value="1"/>
</dbReference>
<organism evidence="3 4">
    <name type="scientific">Sphingomonas montanisoli</name>
    <dbReference type="NCBI Taxonomy" id="2606412"/>
    <lineage>
        <taxon>Bacteria</taxon>
        <taxon>Pseudomonadati</taxon>
        <taxon>Pseudomonadota</taxon>
        <taxon>Alphaproteobacteria</taxon>
        <taxon>Sphingomonadales</taxon>
        <taxon>Sphingomonadaceae</taxon>
        <taxon>Sphingomonas</taxon>
    </lineage>
</organism>
<feature type="domain" description="Metallo-beta-lactamase" evidence="2">
    <location>
        <begin position="25"/>
        <end position="215"/>
    </location>
</feature>
<gene>
    <name evidence="3" type="ORF">FYJ91_20020</name>
</gene>
<dbReference type="RefSeq" id="WP_149524098.1">
    <property type="nucleotide sequence ID" value="NZ_VTOU01000007.1"/>
</dbReference>
<evidence type="ECO:0000313" key="3">
    <source>
        <dbReference type="EMBL" id="TZG24123.1"/>
    </source>
</evidence>
<dbReference type="InterPro" id="IPR036866">
    <property type="entry name" value="RibonucZ/Hydroxyglut_hydro"/>
</dbReference>
<dbReference type="Pfam" id="PF12706">
    <property type="entry name" value="Lactamase_B_2"/>
    <property type="match status" value="1"/>
</dbReference>
<dbReference type="SMART" id="SM00065">
    <property type="entry name" value="GAF"/>
    <property type="match status" value="1"/>
</dbReference>
<protein>
    <submittedName>
        <fullName evidence="3">GAF domain-containing protein</fullName>
    </submittedName>
</protein>
<dbReference type="AlphaFoldDB" id="A0A5D9BXX8"/>
<dbReference type="Gene3D" id="3.30.450.40">
    <property type="match status" value="1"/>
</dbReference>